<dbReference type="InterPro" id="IPR000683">
    <property type="entry name" value="Gfo/Idh/MocA-like_OxRdtase_N"/>
</dbReference>
<dbReference type="Gene3D" id="3.40.50.720">
    <property type="entry name" value="NAD(P)-binding Rossmann-like Domain"/>
    <property type="match status" value="1"/>
</dbReference>
<evidence type="ECO:0000313" key="6">
    <source>
        <dbReference type="Proteomes" id="UP000075635"/>
    </source>
</evidence>
<protein>
    <submittedName>
        <fullName evidence="5">Uncharacterized protein</fullName>
    </submittedName>
</protein>
<dbReference type="Gene3D" id="3.30.360.10">
    <property type="entry name" value="Dihydrodipicolinate Reductase, domain 2"/>
    <property type="match status" value="1"/>
</dbReference>
<dbReference type="EMBL" id="JEMB01000775">
    <property type="protein sequence ID" value="KYF93946.1"/>
    <property type="molecule type" value="Genomic_DNA"/>
</dbReference>
<proteinExistence type="inferred from homology"/>
<dbReference type="InterPro" id="IPR036291">
    <property type="entry name" value="NAD(P)-bd_dom_sf"/>
</dbReference>
<evidence type="ECO:0000313" key="5">
    <source>
        <dbReference type="EMBL" id="KYF93946.1"/>
    </source>
</evidence>
<keyword evidence="2" id="KW-0560">Oxidoreductase</keyword>
<dbReference type="SUPFAM" id="SSF55347">
    <property type="entry name" value="Glyceraldehyde-3-phosphate dehydrogenase-like, C-terminal domain"/>
    <property type="match status" value="1"/>
</dbReference>
<gene>
    <name evidence="5" type="ORF">BE17_38850</name>
</gene>
<dbReference type="PANTHER" id="PTHR22604">
    <property type="entry name" value="OXIDOREDUCTASES"/>
    <property type="match status" value="1"/>
</dbReference>
<dbReference type="PANTHER" id="PTHR22604:SF105">
    <property type="entry name" value="TRANS-1,2-DIHYDROBENZENE-1,2-DIOL DEHYDROGENASE"/>
    <property type="match status" value="1"/>
</dbReference>
<dbReference type="Proteomes" id="UP000075635">
    <property type="component" value="Unassembled WGS sequence"/>
</dbReference>
<feature type="domain" description="Gfo/Idh/MocA-like oxidoreductase N-terminal" evidence="3">
    <location>
        <begin position="33"/>
        <end position="116"/>
    </location>
</feature>
<name>A0A150SND5_SORCE</name>
<evidence type="ECO:0000256" key="2">
    <source>
        <dbReference type="ARBA" id="ARBA00023002"/>
    </source>
</evidence>
<dbReference type="InterPro" id="IPR050984">
    <property type="entry name" value="Gfo/Idh/MocA_domain"/>
</dbReference>
<reference evidence="5 6" key="1">
    <citation type="submission" date="2014-02" db="EMBL/GenBank/DDBJ databases">
        <title>The small core and large imbalanced accessory genome model reveals a collaborative survival strategy of Sorangium cellulosum strains in nature.</title>
        <authorList>
            <person name="Han K."/>
            <person name="Peng R."/>
            <person name="Blom J."/>
            <person name="Li Y.-Z."/>
        </authorList>
    </citation>
    <scope>NUCLEOTIDE SEQUENCE [LARGE SCALE GENOMIC DNA]</scope>
    <source>
        <strain evidence="5 6">So0011-07</strain>
    </source>
</reference>
<dbReference type="GO" id="GO:0016491">
    <property type="term" value="F:oxidoreductase activity"/>
    <property type="evidence" value="ECO:0007669"/>
    <property type="project" value="UniProtKB-KW"/>
</dbReference>
<evidence type="ECO:0000256" key="1">
    <source>
        <dbReference type="ARBA" id="ARBA00010928"/>
    </source>
</evidence>
<evidence type="ECO:0000259" key="3">
    <source>
        <dbReference type="Pfam" id="PF01408"/>
    </source>
</evidence>
<dbReference type="GO" id="GO:0000166">
    <property type="term" value="F:nucleotide binding"/>
    <property type="evidence" value="ECO:0007669"/>
    <property type="project" value="InterPro"/>
</dbReference>
<feature type="domain" description="GFO/IDH/MocA-like oxidoreductase" evidence="4">
    <location>
        <begin position="142"/>
        <end position="237"/>
    </location>
</feature>
<dbReference type="SUPFAM" id="SSF51735">
    <property type="entry name" value="NAD(P)-binding Rossmann-fold domains"/>
    <property type="match status" value="1"/>
</dbReference>
<accession>A0A150SND5</accession>
<evidence type="ECO:0000259" key="4">
    <source>
        <dbReference type="Pfam" id="PF22725"/>
    </source>
</evidence>
<organism evidence="5 6">
    <name type="scientific">Sorangium cellulosum</name>
    <name type="common">Polyangium cellulosum</name>
    <dbReference type="NCBI Taxonomy" id="56"/>
    <lineage>
        <taxon>Bacteria</taxon>
        <taxon>Pseudomonadati</taxon>
        <taxon>Myxococcota</taxon>
        <taxon>Polyangia</taxon>
        <taxon>Polyangiales</taxon>
        <taxon>Polyangiaceae</taxon>
        <taxon>Sorangium</taxon>
    </lineage>
</organism>
<sequence length="325" mass="34742">MKVLLLGYSSLARRRVLPALASLGVRDIDVASVSRGADVALPPGVTGRCYDDYRVALARTDAALAYVSTVNSTHEELAERALERGLHVAVDKPACLSVDASRRLVQLARKRGCCLAEATVYAYHPLYREVRRIFGDAGRAPTRLTAAFSFPPLTADNYRYRAALGGGSLLDLGPYAVTLGRVLLDGAAPESIACRVVERAGEVESSFSVLMTFPGGRSLVGHYGMTTGYQNRLDVLGPDVAVTIDRAFSPPADLPIQLGVAERDRRRTVEVPAADSFAEFFRSVFGAIARGEHDELAATLLADAALLNELRRAAATPAPLTSSAL</sequence>
<comment type="caution">
    <text evidence="5">The sequence shown here is derived from an EMBL/GenBank/DDBJ whole genome shotgun (WGS) entry which is preliminary data.</text>
</comment>
<dbReference type="Pfam" id="PF01408">
    <property type="entry name" value="GFO_IDH_MocA"/>
    <property type="match status" value="1"/>
</dbReference>
<dbReference type="InterPro" id="IPR055170">
    <property type="entry name" value="GFO_IDH_MocA-like_dom"/>
</dbReference>
<dbReference type="Pfam" id="PF22725">
    <property type="entry name" value="GFO_IDH_MocA_C3"/>
    <property type="match status" value="1"/>
</dbReference>
<dbReference type="AlphaFoldDB" id="A0A150SND5"/>
<comment type="similarity">
    <text evidence="1">Belongs to the Gfo/Idh/MocA family.</text>
</comment>